<dbReference type="Gene3D" id="3.40.50.2300">
    <property type="match status" value="2"/>
</dbReference>
<dbReference type="PROSITE" id="PS50932">
    <property type="entry name" value="HTH_LACI_2"/>
    <property type="match status" value="1"/>
</dbReference>
<dbReference type="GO" id="GO:0000976">
    <property type="term" value="F:transcription cis-regulatory region binding"/>
    <property type="evidence" value="ECO:0007669"/>
    <property type="project" value="TreeGrafter"/>
</dbReference>
<evidence type="ECO:0000259" key="5">
    <source>
        <dbReference type="PROSITE" id="PS50932"/>
    </source>
</evidence>
<sequence>MADKRPDKITIAEVAKLAGVSTATAGRVLGGYGYSRQEIKDKVRQASEQLGYRPNLLARGLITGKTMTIGVVAGDIQSPFYASILRGVADVARASGFGVLLTNSDERLDRELEAVQLLREKQVDGLIIAPSDILGSRHLHSAIRDGCPVVTIDRAVINLAADSVTVDNRAASRECIFRLIDAGHRRIGMVAELERWEHGDVDAFIRSVERNAVDPTNLFPSWQRLFGYMEAHRAAGLSVDRVLVGRVGVYSVEGARKETQRLLQLPDRPTALFTTDGLMSAAAMEVITTLDLRIPTDLSLICFDDLDWMSFLKPGISAVVQPLIDMGEAAARLILARINGEDGEPQRLALKPAFAERGSIAPPRSL</sequence>
<gene>
    <name evidence="6" type="ORF">HLI17_28365</name>
</gene>
<dbReference type="InterPro" id="IPR028082">
    <property type="entry name" value="Peripla_BP_I"/>
</dbReference>
<protein>
    <submittedName>
        <fullName evidence="6">LacI family DNA-binding transcriptional regulator</fullName>
    </submittedName>
</protein>
<feature type="domain" description="HTH lacI-type" evidence="5">
    <location>
        <begin position="9"/>
        <end position="63"/>
    </location>
</feature>
<dbReference type="InterPro" id="IPR010982">
    <property type="entry name" value="Lambda_DNA-bd_dom_sf"/>
</dbReference>
<dbReference type="SUPFAM" id="SSF47413">
    <property type="entry name" value="lambda repressor-like DNA-binding domains"/>
    <property type="match status" value="1"/>
</dbReference>
<proteinExistence type="predicted"/>
<evidence type="ECO:0000256" key="4">
    <source>
        <dbReference type="ARBA" id="ARBA00023163"/>
    </source>
</evidence>
<evidence type="ECO:0000313" key="7">
    <source>
        <dbReference type="Proteomes" id="UP000530654"/>
    </source>
</evidence>
<keyword evidence="1" id="KW-0678">Repressor</keyword>
<organism evidence="6 7">
    <name type="scientific">Rhizobium laguerreae</name>
    <dbReference type="NCBI Taxonomy" id="1076926"/>
    <lineage>
        <taxon>Bacteria</taxon>
        <taxon>Pseudomonadati</taxon>
        <taxon>Pseudomonadota</taxon>
        <taxon>Alphaproteobacteria</taxon>
        <taxon>Hyphomicrobiales</taxon>
        <taxon>Rhizobiaceae</taxon>
        <taxon>Rhizobium/Agrobacterium group</taxon>
        <taxon>Rhizobium</taxon>
    </lineage>
</organism>
<dbReference type="CDD" id="cd01392">
    <property type="entry name" value="HTH_LacI"/>
    <property type="match status" value="1"/>
</dbReference>
<dbReference type="SMART" id="SM00354">
    <property type="entry name" value="HTH_LACI"/>
    <property type="match status" value="1"/>
</dbReference>
<dbReference type="Gene3D" id="1.10.260.40">
    <property type="entry name" value="lambda repressor-like DNA-binding domains"/>
    <property type="match status" value="1"/>
</dbReference>
<dbReference type="AlphaFoldDB" id="A0A7Y2W8F1"/>
<dbReference type="Proteomes" id="UP000530654">
    <property type="component" value="Unassembled WGS sequence"/>
</dbReference>
<dbReference type="PANTHER" id="PTHR30146">
    <property type="entry name" value="LACI-RELATED TRANSCRIPTIONAL REPRESSOR"/>
    <property type="match status" value="1"/>
</dbReference>
<keyword evidence="4" id="KW-0804">Transcription</keyword>
<accession>A0A7Y2W8F1</accession>
<name>A0A7Y2W8F1_9HYPH</name>
<evidence type="ECO:0000256" key="2">
    <source>
        <dbReference type="ARBA" id="ARBA00023015"/>
    </source>
</evidence>
<comment type="caution">
    <text evidence="6">The sequence shown here is derived from an EMBL/GenBank/DDBJ whole genome shotgun (WGS) entry which is preliminary data.</text>
</comment>
<keyword evidence="2" id="KW-0805">Transcription regulation</keyword>
<dbReference type="Pfam" id="PF00356">
    <property type="entry name" value="LacI"/>
    <property type="match status" value="1"/>
</dbReference>
<dbReference type="Pfam" id="PF13377">
    <property type="entry name" value="Peripla_BP_3"/>
    <property type="match status" value="1"/>
</dbReference>
<reference evidence="6 7" key="1">
    <citation type="submission" date="2020-04" db="EMBL/GenBank/DDBJ databases">
        <title>Rhizobium bacterial biofertilizers improve the content of phenolic compounds of Lactuca sativa L. under non-saline and saline-stress conditions.</title>
        <authorList>
            <person name="Ayuso-Calles M."/>
            <person name="Garcia-Estevez I."/>
            <person name="Jimenez-Gomez A."/>
            <person name="Flores-Felix J.D."/>
            <person name="Escribano-Bailon M."/>
            <person name="Rivas R."/>
        </authorList>
    </citation>
    <scope>NUCLEOTIDE SEQUENCE [LARGE SCALE GENOMIC DNA]</scope>
    <source>
        <strain evidence="6 7">GPTR02</strain>
    </source>
</reference>
<evidence type="ECO:0000256" key="3">
    <source>
        <dbReference type="ARBA" id="ARBA00023125"/>
    </source>
</evidence>
<dbReference type="EMBL" id="JABEQY010000034">
    <property type="protein sequence ID" value="NNH67143.1"/>
    <property type="molecule type" value="Genomic_DNA"/>
</dbReference>
<dbReference type="SUPFAM" id="SSF53822">
    <property type="entry name" value="Periplasmic binding protein-like I"/>
    <property type="match status" value="1"/>
</dbReference>
<evidence type="ECO:0000313" key="6">
    <source>
        <dbReference type="EMBL" id="NNH67143.1"/>
    </source>
</evidence>
<dbReference type="PANTHER" id="PTHR30146:SF148">
    <property type="entry name" value="HTH-TYPE TRANSCRIPTIONAL REPRESSOR PURR-RELATED"/>
    <property type="match status" value="1"/>
</dbReference>
<keyword evidence="3 6" id="KW-0238">DNA-binding</keyword>
<dbReference type="PROSITE" id="PS00356">
    <property type="entry name" value="HTH_LACI_1"/>
    <property type="match status" value="1"/>
</dbReference>
<dbReference type="InterPro" id="IPR000843">
    <property type="entry name" value="HTH_LacI"/>
</dbReference>
<dbReference type="CDD" id="cd06267">
    <property type="entry name" value="PBP1_LacI_sugar_binding-like"/>
    <property type="match status" value="1"/>
</dbReference>
<dbReference type="RefSeq" id="WP_170282470.1">
    <property type="nucleotide sequence ID" value="NZ_JABEQY010000034.1"/>
</dbReference>
<dbReference type="InterPro" id="IPR046335">
    <property type="entry name" value="LacI/GalR-like_sensor"/>
</dbReference>
<evidence type="ECO:0000256" key="1">
    <source>
        <dbReference type="ARBA" id="ARBA00022491"/>
    </source>
</evidence>
<dbReference type="GO" id="GO:0003700">
    <property type="term" value="F:DNA-binding transcription factor activity"/>
    <property type="evidence" value="ECO:0007669"/>
    <property type="project" value="TreeGrafter"/>
</dbReference>